<organism evidence="3 4">
    <name type="scientific">Stenotrophomonas riyadhensis</name>
    <dbReference type="NCBI Taxonomy" id="2859893"/>
    <lineage>
        <taxon>Bacteria</taxon>
        <taxon>Pseudomonadati</taxon>
        <taxon>Pseudomonadota</taxon>
        <taxon>Gammaproteobacteria</taxon>
        <taxon>Lysobacterales</taxon>
        <taxon>Lysobacteraceae</taxon>
        <taxon>Stenotrophomonas</taxon>
    </lineage>
</organism>
<feature type="domain" description="DUF6708" evidence="2">
    <location>
        <begin position="38"/>
        <end position="160"/>
    </location>
</feature>
<dbReference type="InterPro" id="IPR046554">
    <property type="entry name" value="DUF6708"/>
</dbReference>
<dbReference type="Pfam" id="PF20455">
    <property type="entry name" value="DUF6708"/>
    <property type="match status" value="1"/>
</dbReference>
<name>A0ABT2XDK1_9GAMM</name>
<evidence type="ECO:0000256" key="1">
    <source>
        <dbReference type="SAM" id="Phobius"/>
    </source>
</evidence>
<keyword evidence="1" id="KW-1133">Transmembrane helix</keyword>
<accession>A0ABT2XDK1</accession>
<reference evidence="3 4" key="1">
    <citation type="submission" date="2021-07" db="EMBL/GenBank/DDBJ databases">
        <title>Clinical implication of Pseudomonas aeruginosa: further insight on the antimicrobial resistance.</title>
        <authorList>
            <person name="Macori G."/>
            <person name="Fanning S."/>
            <person name="Alqahtani A."/>
        </authorList>
    </citation>
    <scope>NUCLEOTIDE SEQUENCE [LARGE SCALE GENOMIC DNA]</scope>
    <source>
        <strain evidence="3 4">CFS3442</strain>
    </source>
</reference>
<proteinExistence type="predicted"/>
<dbReference type="Proteomes" id="UP001208054">
    <property type="component" value="Unassembled WGS sequence"/>
</dbReference>
<dbReference type="EMBL" id="JAHWBK010000003">
    <property type="protein sequence ID" value="MCV0324000.1"/>
    <property type="molecule type" value="Genomic_DNA"/>
</dbReference>
<evidence type="ECO:0000259" key="2">
    <source>
        <dbReference type="Pfam" id="PF20455"/>
    </source>
</evidence>
<evidence type="ECO:0000313" key="3">
    <source>
        <dbReference type="EMBL" id="MCV0324000.1"/>
    </source>
</evidence>
<evidence type="ECO:0000313" key="4">
    <source>
        <dbReference type="Proteomes" id="UP001208054"/>
    </source>
</evidence>
<protein>
    <recommendedName>
        <fullName evidence="2">DUF6708 domain-containing protein</fullName>
    </recommendedName>
</protein>
<gene>
    <name evidence="3" type="ORF">KYJ44_06675</name>
</gene>
<feature type="transmembrane region" description="Helical" evidence="1">
    <location>
        <begin position="20"/>
        <end position="44"/>
    </location>
</feature>
<dbReference type="RefSeq" id="WP_197611885.1">
    <property type="nucleotide sequence ID" value="NZ_JAHWBK010000003.1"/>
</dbReference>
<sequence>MYVLGRIGDAALDNLGFTLGVVFAGLVSGVFGVSSFSVLFRVLVFMPSDFPVIFNRCTQDVWVPVPKMPSFVRIFELSPVSFERHSWASLRPRTYRILEVTPGASSARWAYILTLVFGQENDPRKVACEMNIGFKGWGDDFELLQLWEHIRLYMNDAGPALDEGEKFKTFSTGRLPKFPDEAMAALGRKLSEAEAWAVSKA</sequence>
<keyword evidence="1" id="KW-0472">Membrane</keyword>
<keyword evidence="4" id="KW-1185">Reference proteome</keyword>
<keyword evidence="1" id="KW-0812">Transmembrane</keyword>
<comment type="caution">
    <text evidence="3">The sequence shown here is derived from an EMBL/GenBank/DDBJ whole genome shotgun (WGS) entry which is preliminary data.</text>
</comment>